<evidence type="ECO:0000313" key="1">
    <source>
        <dbReference type="EMBL" id="JAD58847.1"/>
    </source>
</evidence>
<sequence>MHILTTMASSLMHSTEYVSHFSKKEKDDTLMHGTIYPWQILSNYMIGH</sequence>
<organism evidence="1">
    <name type="scientific">Arundo donax</name>
    <name type="common">Giant reed</name>
    <name type="synonym">Donax arundinaceus</name>
    <dbReference type="NCBI Taxonomy" id="35708"/>
    <lineage>
        <taxon>Eukaryota</taxon>
        <taxon>Viridiplantae</taxon>
        <taxon>Streptophyta</taxon>
        <taxon>Embryophyta</taxon>
        <taxon>Tracheophyta</taxon>
        <taxon>Spermatophyta</taxon>
        <taxon>Magnoliopsida</taxon>
        <taxon>Liliopsida</taxon>
        <taxon>Poales</taxon>
        <taxon>Poaceae</taxon>
        <taxon>PACMAD clade</taxon>
        <taxon>Arundinoideae</taxon>
        <taxon>Arundineae</taxon>
        <taxon>Arundo</taxon>
    </lineage>
</organism>
<reference evidence="1" key="1">
    <citation type="submission" date="2014-09" db="EMBL/GenBank/DDBJ databases">
        <authorList>
            <person name="Magalhaes I.L.F."/>
            <person name="Oliveira U."/>
            <person name="Santos F.R."/>
            <person name="Vidigal T.H.D.A."/>
            <person name="Brescovit A.D."/>
            <person name="Santos A.J."/>
        </authorList>
    </citation>
    <scope>NUCLEOTIDE SEQUENCE</scope>
    <source>
        <tissue evidence="1">Shoot tissue taken approximately 20 cm above the soil surface</tissue>
    </source>
</reference>
<proteinExistence type="predicted"/>
<dbReference type="AlphaFoldDB" id="A0A0A9BHS2"/>
<dbReference type="EMBL" id="GBRH01239048">
    <property type="protein sequence ID" value="JAD58847.1"/>
    <property type="molecule type" value="Transcribed_RNA"/>
</dbReference>
<accession>A0A0A9BHS2</accession>
<protein>
    <submittedName>
        <fullName evidence="1">Uncharacterized protein</fullName>
    </submittedName>
</protein>
<name>A0A0A9BHS2_ARUDO</name>
<reference evidence="1" key="2">
    <citation type="journal article" date="2015" name="Data Brief">
        <title>Shoot transcriptome of the giant reed, Arundo donax.</title>
        <authorList>
            <person name="Barrero R.A."/>
            <person name="Guerrero F.D."/>
            <person name="Moolhuijzen P."/>
            <person name="Goolsby J.A."/>
            <person name="Tidwell J."/>
            <person name="Bellgard S.E."/>
            <person name="Bellgard M.I."/>
        </authorList>
    </citation>
    <scope>NUCLEOTIDE SEQUENCE</scope>
    <source>
        <tissue evidence="1">Shoot tissue taken approximately 20 cm above the soil surface</tissue>
    </source>
</reference>